<dbReference type="Gene3D" id="1.20.1510.10">
    <property type="entry name" value="Cation efflux protein transmembrane domain"/>
    <property type="match status" value="1"/>
</dbReference>
<evidence type="ECO:0000256" key="8">
    <source>
        <dbReference type="SAM" id="Phobius"/>
    </source>
</evidence>
<dbReference type="EMBL" id="JABXWR010000001">
    <property type="protein sequence ID" value="NVO66714.1"/>
    <property type="molecule type" value="Genomic_DNA"/>
</dbReference>
<feature type="transmembrane region" description="Helical" evidence="8">
    <location>
        <begin position="80"/>
        <end position="101"/>
    </location>
</feature>
<dbReference type="InterPro" id="IPR036837">
    <property type="entry name" value="Cation_efflux_CTD_sf"/>
</dbReference>
<feature type="transmembrane region" description="Helical" evidence="8">
    <location>
        <begin position="48"/>
        <end position="68"/>
    </location>
</feature>
<evidence type="ECO:0000256" key="5">
    <source>
        <dbReference type="ARBA" id="ARBA00022989"/>
    </source>
</evidence>
<feature type="transmembrane region" description="Helical" evidence="8">
    <location>
        <begin position="148"/>
        <end position="169"/>
    </location>
</feature>
<sequence length="298" mass="31272">MPFMAGHGTGDRAALTAAVLLTAVVMLLEVAGGYVSGSLALLSDAGHMFRDVLALLLSLGAVIIAERLPTKTRTFGYHRVEVLVAFVNGLLLIVLAGAILYEAAQRLSAPVVVGGPLMGAVGVVGLAANIAVASILHGRDDLNVRSAFLHVVGDTLSSAAVIVAALWIALTGQTFVDPLLSGAIAVVILASSYPLLRETVSVLLQYTPSGLDFEEVVGAIEGVDGVKNVHNVHLWSLCSHINILDAHVVTCASDCAATEAIKREIRRRLLAFDVRYSTLEFEAEPCPGCGEICRIEVD</sequence>
<dbReference type="InterPro" id="IPR002524">
    <property type="entry name" value="Cation_efflux"/>
</dbReference>
<keyword evidence="3" id="KW-0813">Transport</keyword>
<dbReference type="GO" id="GO:0005886">
    <property type="term" value="C:plasma membrane"/>
    <property type="evidence" value="ECO:0007669"/>
    <property type="project" value="TreeGrafter"/>
</dbReference>
<dbReference type="GO" id="GO:0005385">
    <property type="term" value="F:zinc ion transmembrane transporter activity"/>
    <property type="evidence" value="ECO:0007669"/>
    <property type="project" value="TreeGrafter"/>
</dbReference>
<dbReference type="InterPro" id="IPR058533">
    <property type="entry name" value="Cation_efflux_TM"/>
</dbReference>
<organism evidence="11 12">
    <name type="scientific">Methanofollis tationis</name>
    <dbReference type="NCBI Taxonomy" id="81417"/>
    <lineage>
        <taxon>Archaea</taxon>
        <taxon>Methanobacteriati</taxon>
        <taxon>Methanobacteriota</taxon>
        <taxon>Stenosarchaea group</taxon>
        <taxon>Methanomicrobia</taxon>
        <taxon>Methanomicrobiales</taxon>
        <taxon>Methanomicrobiaceae</taxon>
        <taxon>Methanofollis</taxon>
    </lineage>
</organism>
<dbReference type="PANTHER" id="PTHR11562:SF17">
    <property type="entry name" value="RE54080P-RELATED"/>
    <property type="match status" value="1"/>
</dbReference>
<gene>
    <name evidence="11" type="ORF">HWN36_05175</name>
</gene>
<dbReference type="OrthoDB" id="269083at2157"/>
<evidence type="ECO:0000259" key="9">
    <source>
        <dbReference type="Pfam" id="PF01545"/>
    </source>
</evidence>
<feature type="transmembrane region" description="Helical" evidence="8">
    <location>
        <begin position="113"/>
        <end position="136"/>
    </location>
</feature>
<accession>A0A7K4HN80</accession>
<evidence type="ECO:0000256" key="6">
    <source>
        <dbReference type="ARBA" id="ARBA00023065"/>
    </source>
</evidence>
<comment type="subcellular location">
    <subcellularLocation>
        <location evidence="1">Membrane</location>
        <topology evidence="1">Multi-pass membrane protein</topology>
    </subcellularLocation>
</comment>
<dbReference type="Pfam" id="PF16916">
    <property type="entry name" value="ZT_dimer"/>
    <property type="match status" value="1"/>
</dbReference>
<comment type="caution">
    <text evidence="11">The sequence shown here is derived from an EMBL/GenBank/DDBJ whole genome shotgun (WGS) entry which is preliminary data.</text>
</comment>
<evidence type="ECO:0000256" key="3">
    <source>
        <dbReference type="ARBA" id="ARBA00022448"/>
    </source>
</evidence>
<name>A0A7K4HN80_9EURY</name>
<dbReference type="InterPro" id="IPR027470">
    <property type="entry name" value="Cation_efflux_CTD"/>
</dbReference>
<evidence type="ECO:0000256" key="4">
    <source>
        <dbReference type="ARBA" id="ARBA00022692"/>
    </source>
</evidence>
<dbReference type="SUPFAM" id="SSF161111">
    <property type="entry name" value="Cation efflux protein transmembrane domain-like"/>
    <property type="match status" value="1"/>
</dbReference>
<evidence type="ECO:0000256" key="2">
    <source>
        <dbReference type="ARBA" id="ARBA00008873"/>
    </source>
</evidence>
<feature type="domain" description="Cation efflux protein cytoplasmic" evidence="10">
    <location>
        <begin position="208"/>
        <end position="269"/>
    </location>
</feature>
<keyword evidence="6" id="KW-0406">Ion transport</keyword>
<evidence type="ECO:0000259" key="10">
    <source>
        <dbReference type="Pfam" id="PF16916"/>
    </source>
</evidence>
<keyword evidence="12" id="KW-1185">Reference proteome</keyword>
<evidence type="ECO:0000313" key="11">
    <source>
        <dbReference type="EMBL" id="NVO66714.1"/>
    </source>
</evidence>
<dbReference type="SUPFAM" id="SSF160240">
    <property type="entry name" value="Cation efflux protein cytoplasmic domain-like"/>
    <property type="match status" value="1"/>
</dbReference>
<comment type="similarity">
    <text evidence="2">Belongs to the cation diffusion facilitator (CDF) transporter (TC 2.A.4) family. SLC30A subfamily.</text>
</comment>
<keyword evidence="7 8" id="KW-0472">Membrane</keyword>
<dbReference type="InterPro" id="IPR050681">
    <property type="entry name" value="CDF/SLC30A"/>
</dbReference>
<dbReference type="InterPro" id="IPR027469">
    <property type="entry name" value="Cation_efflux_TMD_sf"/>
</dbReference>
<keyword evidence="5 8" id="KW-1133">Transmembrane helix</keyword>
<dbReference type="Pfam" id="PF01545">
    <property type="entry name" value="Cation_efflux"/>
    <property type="match status" value="1"/>
</dbReference>
<evidence type="ECO:0000256" key="1">
    <source>
        <dbReference type="ARBA" id="ARBA00004141"/>
    </source>
</evidence>
<dbReference type="Proteomes" id="UP000570823">
    <property type="component" value="Unassembled WGS sequence"/>
</dbReference>
<proteinExistence type="inferred from homology"/>
<feature type="domain" description="Cation efflux protein transmembrane" evidence="9">
    <location>
        <begin position="15"/>
        <end position="204"/>
    </location>
</feature>
<reference evidence="11 12" key="1">
    <citation type="submission" date="2020-06" db="EMBL/GenBank/DDBJ databases">
        <title>Methanofollis fontis sp. nov., a methanogen isolated from marine sediments near a cold seep at Four-Way Closure Ridge offshore southwestern Taiwan.</title>
        <authorList>
            <person name="Chen S.-C."/>
            <person name="Teng N.-H."/>
            <person name="Lin Y.-S."/>
            <person name="Lai M.-C."/>
            <person name="Chen H.-H."/>
            <person name="Wang C.-C."/>
        </authorList>
    </citation>
    <scope>NUCLEOTIDE SEQUENCE [LARGE SCALE GENOMIC DNA]</scope>
    <source>
        <strain evidence="11 12">DSM 2702</strain>
    </source>
</reference>
<evidence type="ECO:0000313" key="12">
    <source>
        <dbReference type="Proteomes" id="UP000570823"/>
    </source>
</evidence>
<dbReference type="AlphaFoldDB" id="A0A7K4HN80"/>
<evidence type="ECO:0000256" key="7">
    <source>
        <dbReference type="ARBA" id="ARBA00023136"/>
    </source>
</evidence>
<feature type="transmembrane region" description="Helical" evidence="8">
    <location>
        <begin position="175"/>
        <end position="196"/>
    </location>
</feature>
<dbReference type="PANTHER" id="PTHR11562">
    <property type="entry name" value="CATION EFFLUX PROTEIN/ ZINC TRANSPORTER"/>
    <property type="match status" value="1"/>
</dbReference>
<protein>
    <submittedName>
        <fullName evidence="11">Cation transporter</fullName>
    </submittedName>
</protein>
<keyword evidence="4 8" id="KW-0812">Transmembrane</keyword>
<dbReference type="NCBIfam" id="TIGR01297">
    <property type="entry name" value="CDF"/>
    <property type="match status" value="1"/>
</dbReference>